<evidence type="ECO:0000256" key="6">
    <source>
        <dbReference type="PROSITE-ProRule" id="PRU00175"/>
    </source>
</evidence>
<proteinExistence type="predicted"/>
<dbReference type="OrthoDB" id="5330228at2759"/>
<dbReference type="InParanoid" id="A0A1Y1N5C1"/>
<keyword evidence="1" id="KW-0808">Transferase</keyword>
<dbReference type="InterPro" id="IPR013083">
    <property type="entry name" value="Znf_RING/FYVE/PHD"/>
</dbReference>
<dbReference type="Gene3D" id="3.30.40.10">
    <property type="entry name" value="Zinc/RING finger domain, C3HC4 (zinc finger)"/>
    <property type="match status" value="1"/>
</dbReference>
<dbReference type="InterPro" id="IPR001841">
    <property type="entry name" value="Znf_RING"/>
</dbReference>
<dbReference type="SMART" id="SM00184">
    <property type="entry name" value="RING"/>
    <property type="match status" value="1"/>
</dbReference>
<evidence type="ECO:0000256" key="1">
    <source>
        <dbReference type="ARBA" id="ARBA00022679"/>
    </source>
</evidence>
<sequence>MEISEDELLCSICNELFIKAITLPCLHKFCQHCIDQWRAQKSDCPICRAKITDYSRTTLLDDYIEKIVEGRDVEYRNRRKAEIEEREKPRPSPSSFREFSNIHSYVGNVDTSISPDESSDGSGLEGGSNYDSLFHSYREDIFLHLDDDSESDSMNHSRGDDNVSSFSSAQESIVDGDYEVYSVSSEDVLENGDASDSSHSTQDDTNDEHSSNSGGNEHEYVSGDATTDEDTENSSNSERSSVEGINNDDYYDFESDSSQNQEDSGDEIDFTSESDDE</sequence>
<gene>
    <name evidence="10" type="ORF">PPYR_11079</name>
</gene>
<dbReference type="GO" id="GO:0061630">
    <property type="term" value="F:ubiquitin protein ligase activity"/>
    <property type="evidence" value="ECO:0007669"/>
    <property type="project" value="TreeGrafter"/>
</dbReference>
<organism evidence="9">
    <name type="scientific">Photinus pyralis</name>
    <name type="common">Common eastern firefly</name>
    <name type="synonym">Lampyris pyralis</name>
    <dbReference type="NCBI Taxonomy" id="7054"/>
    <lineage>
        <taxon>Eukaryota</taxon>
        <taxon>Metazoa</taxon>
        <taxon>Ecdysozoa</taxon>
        <taxon>Arthropoda</taxon>
        <taxon>Hexapoda</taxon>
        <taxon>Insecta</taxon>
        <taxon>Pterygota</taxon>
        <taxon>Neoptera</taxon>
        <taxon>Endopterygota</taxon>
        <taxon>Coleoptera</taxon>
        <taxon>Polyphaga</taxon>
        <taxon>Elateriformia</taxon>
        <taxon>Elateroidea</taxon>
        <taxon>Lampyridae</taxon>
        <taxon>Lampyrinae</taxon>
        <taxon>Photinus</taxon>
    </lineage>
</organism>
<keyword evidence="11" id="KW-1185">Reference proteome</keyword>
<dbReference type="InterPro" id="IPR017907">
    <property type="entry name" value="Znf_RING_CS"/>
</dbReference>
<feature type="compositionally biased region" description="Acidic residues" evidence="7">
    <location>
        <begin position="263"/>
        <end position="277"/>
    </location>
</feature>
<dbReference type="GO" id="GO:0005829">
    <property type="term" value="C:cytosol"/>
    <property type="evidence" value="ECO:0007669"/>
    <property type="project" value="TreeGrafter"/>
</dbReference>
<dbReference type="Proteomes" id="UP000327044">
    <property type="component" value="Unassembled WGS sequence"/>
</dbReference>
<dbReference type="AlphaFoldDB" id="A0A1Y1N5C1"/>
<keyword evidence="3 6" id="KW-0863">Zinc-finger</keyword>
<reference evidence="9" key="1">
    <citation type="journal article" date="2016" name="Sci. Rep.">
        <title>Molecular characterization of firefly nuptial gifts: a multi-omics approach sheds light on postcopulatory sexual selection.</title>
        <authorList>
            <person name="Al-Wathiqui N."/>
            <person name="Fallon T.R."/>
            <person name="South A."/>
            <person name="Weng J.K."/>
            <person name="Lewis S.M."/>
        </authorList>
    </citation>
    <scope>NUCLEOTIDE SEQUENCE</scope>
</reference>
<dbReference type="EMBL" id="GEZM01015559">
    <property type="protein sequence ID" value="JAV91546.1"/>
    <property type="molecule type" value="Transcribed_RNA"/>
</dbReference>
<dbReference type="GO" id="GO:0000151">
    <property type="term" value="C:ubiquitin ligase complex"/>
    <property type="evidence" value="ECO:0007669"/>
    <property type="project" value="TreeGrafter"/>
</dbReference>
<name>A0A1Y1N5C1_PHOPY</name>
<evidence type="ECO:0000259" key="8">
    <source>
        <dbReference type="PROSITE" id="PS50089"/>
    </source>
</evidence>
<evidence type="ECO:0000256" key="7">
    <source>
        <dbReference type="SAM" id="MobiDB-lite"/>
    </source>
</evidence>
<dbReference type="PROSITE" id="PS50089">
    <property type="entry name" value="ZF_RING_2"/>
    <property type="match status" value="1"/>
</dbReference>
<dbReference type="PANTHER" id="PTHR15067:SF4">
    <property type="entry name" value="E3 UBIQUITIN-PROTEIN LIGASE RNF8"/>
    <property type="match status" value="1"/>
</dbReference>
<keyword evidence="5" id="KW-0862">Zinc</keyword>
<feature type="domain" description="RING-type" evidence="8">
    <location>
        <begin position="10"/>
        <end position="48"/>
    </location>
</feature>
<dbReference type="GO" id="GO:0005634">
    <property type="term" value="C:nucleus"/>
    <property type="evidence" value="ECO:0007669"/>
    <property type="project" value="TreeGrafter"/>
</dbReference>
<accession>A0A1Y1N5C1</accession>
<dbReference type="PROSITE" id="PS00518">
    <property type="entry name" value="ZF_RING_1"/>
    <property type="match status" value="1"/>
</dbReference>
<dbReference type="EMBL" id="GEZM01015560">
    <property type="protein sequence ID" value="JAV91545.1"/>
    <property type="molecule type" value="Transcribed_RNA"/>
</dbReference>
<reference evidence="10 11" key="2">
    <citation type="journal article" date="2018" name="Elife">
        <title>Firefly genomes illuminate parallel origins of bioluminescence in beetles.</title>
        <authorList>
            <person name="Fallon T.R."/>
            <person name="Lower S.E."/>
            <person name="Chang C.H."/>
            <person name="Bessho-Uehara M."/>
            <person name="Martin G.J."/>
            <person name="Bewick A.J."/>
            <person name="Behringer M."/>
            <person name="Debat H.J."/>
            <person name="Wong I."/>
            <person name="Day J.C."/>
            <person name="Suvorov A."/>
            <person name="Silva C.J."/>
            <person name="Stanger-Hall K.F."/>
            <person name="Hall D.W."/>
            <person name="Schmitz R.J."/>
            <person name="Nelson D.R."/>
            <person name="Lewis S.M."/>
            <person name="Shigenobu S."/>
            <person name="Bybee S.M."/>
            <person name="Larracuente A.M."/>
            <person name="Oba Y."/>
            <person name="Weng J.K."/>
        </authorList>
    </citation>
    <scope>NUCLEOTIDE SEQUENCE [LARGE SCALE GENOMIC DNA]</scope>
    <source>
        <strain evidence="10">1611_PpyrPB1</strain>
        <tissue evidence="10">Whole body</tissue>
    </source>
</reference>
<evidence type="ECO:0000313" key="9">
    <source>
        <dbReference type="EMBL" id="JAV91546.1"/>
    </source>
</evidence>
<dbReference type="GO" id="GO:0042393">
    <property type="term" value="F:histone binding"/>
    <property type="evidence" value="ECO:0007669"/>
    <property type="project" value="TreeGrafter"/>
</dbReference>
<evidence type="ECO:0000256" key="2">
    <source>
        <dbReference type="ARBA" id="ARBA00022723"/>
    </source>
</evidence>
<evidence type="ECO:0000313" key="11">
    <source>
        <dbReference type="Proteomes" id="UP000327044"/>
    </source>
</evidence>
<reference evidence="10" key="3">
    <citation type="submission" date="2019-08" db="EMBL/GenBank/DDBJ databases">
        <authorList>
            <consortium name="Photinus pyralis genome working group"/>
            <person name="Fallon T.R."/>
            <person name="Sander Lower S.E."/>
            <person name="Weng J.-K."/>
        </authorList>
    </citation>
    <scope>NUCLEOTIDE SEQUENCE</scope>
    <source>
        <strain evidence="10">1611_PpyrPB1</strain>
        <tissue evidence="10">Whole body</tissue>
    </source>
</reference>
<feature type="region of interest" description="Disordered" evidence="7">
    <location>
        <begin position="148"/>
        <end position="170"/>
    </location>
</feature>
<dbReference type="GO" id="GO:0006511">
    <property type="term" value="P:ubiquitin-dependent protein catabolic process"/>
    <property type="evidence" value="ECO:0007669"/>
    <property type="project" value="TreeGrafter"/>
</dbReference>
<evidence type="ECO:0000256" key="4">
    <source>
        <dbReference type="ARBA" id="ARBA00022786"/>
    </source>
</evidence>
<dbReference type="EMBL" id="VVIM01000007">
    <property type="protein sequence ID" value="KAB0797018.1"/>
    <property type="molecule type" value="Genomic_DNA"/>
</dbReference>
<dbReference type="GO" id="GO:0070936">
    <property type="term" value="P:protein K48-linked ubiquitination"/>
    <property type="evidence" value="ECO:0007669"/>
    <property type="project" value="TreeGrafter"/>
</dbReference>
<evidence type="ECO:0000256" key="5">
    <source>
        <dbReference type="ARBA" id="ARBA00022833"/>
    </source>
</evidence>
<dbReference type="GO" id="GO:0008270">
    <property type="term" value="F:zinc ion binding"/>
    <property type="evidence" value="ECO:0007669"/>
    <property type="project" value="UniProtKB-KW"/>
</dbReference>
<keyword evidence="4" id="KW-0833">Ubl conjugation pathway</keyword>
<dbReference type="GO" id="GO:0035861">
    <property type="term" value="C:site of double-strand break"/>
    <property type="evidence" value="ECO:0007669"/>
    <property type="project" value="TreeGrafter"/>
</dbReference>
<evidence type="ECO:0000256" key="3">
    <source>
        <dbReference type="ARBA" id="ARBA00022771"/>
    </source>
</evidence>
<dbReference type="SUPFAM" id="SSF57850">
    <property type="entry name" value="RING/U-box"/>
    <property type="match status" value="1"/>
</dbReference>
<evidence type="ECO:0000313" key="10">
    <source>
        <dbReference type="EMBL" id="KAB0797018.1"/>
    </source>
</evidence>
<protein>
    <recommendedName>
        <fullName evidence="8">RING-type domain-containing protein</fullName>
    </recommendedName>
</protein>
<dbReference type="EMBL" id="GEZM01015558">
    <property type="protein sequence ID" value="JAV91547.1"/>
    <property type="molecule type" value="Transcribed_RNA"/>
</dbReference>
<dbReference type="GO" id="GO:0006302">
    <property type="term" value="P:double-strand break repair"/>
    <property type="evidence" value="ECO:0007669"/>
    <property type="project" value="TreeGrafter"/>
</dbReference>
<keyword evidence="2" id="KW-0479">Metal-binding</keyword>
<dbReference type="PANTHER" id="PTHR15067">
    <property type="entry name" value="E3 UBIQUITIN-PROTEIN LIGASE RNF8"/>
    <property type="match status" value="1"/>
</dbReference>
<feature type="region of interest" description="Disordered" evidence="7">
    <location>
        <begin position="188"/>
        <end position="277"/>
    </location>
</feature>
<dbReference type="Pfam" id="PF13920">
    <property type="entry name" value="zf-C3HC4_3"/>
    <property type="match status" value="1"/>
</dbReference>